<organism evidence="2">
    <name type="scientific">marine sediment metagenome</name>
    <dbReference type="NCBI Taxonomy" id="412755"/>
    <lineage>
        <taxon>unclassified sequences</taxon>
        <taxon>metagenomes</taxon>
        <taxon>ecological metagenomes</taxon>
    </lineage>
</organism>
<feature type="non-terminal residue" evidence="2">
    <location>
        <position position="163"/>
    </location>
</feature>
<protein>
    <recommendedName>
        <fullName evidence="3">Acyltransferase 3 domain-containing protein</fullName>
    </recommendedName>
</protein>
<evidence type="ECO:0008006" key="3">
    <source>
        <dbReference type="Google" id="ProtNLM"/>
    </source>
</evidence>
<comment type="caution">
    <text evidence="2">The sequence shown here is derived from an EMBL/GenBank/DDBJ whole genome shotgun (WGS) entry which is preliminary data.</text>
</comment>
<feature type="transmembrane region" description="Helical" evidence="1">
    <location>
        <begin position="91"/>
        <end position="111"/>
    </location>
</feature>
<feature type="transmembrane region" description="Helical" evidence="1">
    <location>
        <begin position="140"/>
        <end position="162"/>
    </location>
</feature>
<sequence>MDDRNYNLDVVKAISISLVLLLHLRPIWFEGEAAGMSFVAGAGQYAVRLASVYVFKLAVPMFYITSLYIFFNKLAEGKGAEYFFKRVTRLLGLYVFWVTFHCAVYVVATAYDVRYSGGVFDNPAASWMDILVLINMGGPILPFEGGGSVFFFLFNLIILVMVA</sequence>
<keyword evidence="1" id="KW-0472">Membrane</keyword>
<name>A0A0F8VV65_9ZZZZ</name>
<dbReference type="AlphaFoldDB" id="A0A0F8VV65"/>
<feature type="transmembrane region" description="Helical" evidence="1">
    <location>
        <begin position="52"/>
        <end position="71"/>
    </location>
</feature>
<keyword evidence="1" id="KW-1133">Transmembrane helix</keyword>
<keyword evidence="1" id="KW-0812">Transmembrane</keyword>
<gene>
    <name evidence="2" type="ORF">LCGC14_3147010</name>
</gene>
<evidence type="ECO:0000256" key="1">
    <source>
        <dbReference type="SAM" id="Phobius"/>
    </source>
</evidence>
<evidence type="ECO:0000313" key="2">
    <source>
        <dbReference type="EMBL" id="KKK48253.1"/>
    </source>
</evidence>
<proteinExistence type="predicted"/>
<reference evidence="2" key="1">
    <citation type="journal article" date="2015" name="Nature">
        <title>Complex archaea that bridge the gap between prokaryotes and eukaryotes.</title>
        <authorList>
            <person name="Spang A."/>
            <person name="Saw J.H."/>
            <person name="Jorgensen S.L."/>
            <person name="Zaremba-Niedzwiedzka K."/>
            <person name="Martijn J."/>
            <person name="Lind A.E."/>
            <person name="van Eijk R."/>
            <person name="Schleper C."/>
            <person name="Guy L."/>
            <person name="Ettema T.J."/>
        </authorList>
    </citation>
    <scope>NUCLEOTIDE SEQUENCE</scope>
</reference>
<accession>A0A0F8VV65</accession>
<dbReference type="EMBL" id="LAZR01069160">
    <property type="protein sequence ID" value="KKK48253.1"/>
    <property type="molecule type" value="Genomic_DNA"/>
</dbReference>